<evidence type="ECO:0000256" key="3">
    <source>
        <dbReference type="ARBA" id="ARBA00022927"/>
    </source>
</evidence>
<dbReference type="PANTHER" id="PTHR19957">
    <property type="entry name" value="SYNTAXIN"/>
    <property type="match status" value="1"/>
</dbReference>
<keyword evidence="3" id="KW-0653">Protein transport</keyword>
<feature type="domain" description="T-SNARE coiled-coil homology" evidence="8">
    <location>
        <begin position="219"/>
        <end position="281"/>
    </location>
</feature>
<dbReference type="InterPro" id="IPR006012">
    <property type="entry name" value="Syntaxin/epimorphin_CS"/>
</dbReference>
<dbReference type="CDD" id="cd00179">
    <property type="entry name" value="SynN"/>
    <property type="match status" value="1"/>
</dbReference>
<evidence type="ECO:0000256" key="4">
    <source>
        <dbReference type="RuleBase" id="RU003858"/>
    </source>
</evidence>
<evidence type="ECO:0000256" key="5">
    <source>
        <dbReference type="SAM" id="Coils"/>
    </source>
</evidence>
<dbReference type="Gramene" id="NC1G0089400.1">
    <property type="protein sequence ID" value="NC1G0089400.1:cds"/>
    <property type="gene ID" value="NC1G0089400"/>
</dbReference>
<dbReference type="GO" id="GO:0006886">
    <property type="term" value="P:intracellular protein transport"/>
    <property type="evidence" value="ECO:0007669"/>
    <property type="project" value="InterPro"/>
</dbReference>
<dbReference type="GO" id="GO:0012505">
    <property type="term" value="C:endomembrane system"/>
    <property type="evidence" value="ECO:0007669"/>
    <property type="project" value="TreeGrafter"/>
</dbReference>
<proteinExistence type="inferred from homology"/>
<feature type="coiled-coil region" evidence="5">
    <location>
        <begin position="56"/>
        <end position="90"/>
    </location>
</feature>
<dbReference type="InterPro" id="IPR006011">
    <property type="entry name" value="Syntaxin_N"/>
</dbReference>
<keyword evidence="7" id="KW-0812">Transmembrane</keyword>
<evidence type="ECO:0000259" key="8">
    <source>
        <dbReference type="PROSITE" id="PS50192"/>
    </source>
</evidence>
<dbReference type="CDD" id="cd15848">
    <property type="entry name" value="SNARE_syntaxin1-like"/>
    <property type="match status" value="1"/>
</dbReference>
<dbReference type="SMART" id="SM00397">
    <property type="entry name" value="t_SNARE"/>
    <property type="match status" value="1"/>
</dbReference>
<gene>
    <name evidence="9" type="ORF">NYM_LOCUS361</name>
</gene>
<evidence type="ECO:0000256" key="2">
    <source>
        <dbReference type="ARBA" id="ARBA00022448"/>
    </source>
</evidence>
<dbReference type="GO" id="GO:0031201">
    <property type="term" value="C:SNARE complex"/>
    <property type="evidence" value="ECO:0007669"/>
    <property type="project" value="TreeGrafter"/>
</dbReference>
<dbReference type="GO" id="GO:0006906">
    <property type="term" value="P:vesicle fusion"/>
    <property type="evidence" value="ECO:0007669"/>
    <property type="project" value="TreeGrafter"/>
</dbReference>
<organism evidence="9">
    <name type="scientific">Nymphaea colorata</name>
    <name type="common">pocket water lily</name>
    <dbReference type="NCBI Taxonomy" id="210225"/>
    <lineage>
        <taxon>Eukaryota</taxon>
        <taxon>Viridiplantae</taxon>
        <taxon>Streptophyta</taxon>
        <taxon>Embryophyta</taxon>
        <taxon>Tracheophyta</taxon>
        <taxon>Spermatophyta</taxon>
        <taxon>Magnoliopsida</taxon>
        <taxon>Nymphaeales</taxon>
        <taxon>Nymphaeaceae</taxon>
        <taxon>Nymphaea</taxon>
    </lineage>
</organism>
<dbReference type="Pfam" id="PF05739">
    <property type="entry name" value="SNARE"/>
    <property type="match status" value="1"/>
</dbReference>
<keyword evidence="2" id="KW-0813">Transport</keyword>
<dbReference type="GO" id="GO:0048278">
    <property type="term" value="P:vesicle docking"/>
    <property type="evidence" value="ECO:0007669"/>
    <property type="project" value="TreeGrafter"/>
</dbReference>
<dbReference type="GO" id="GO:0005484">
    <property type="term" value="F:SNAP receptor activity"/>
    <property type="evidence" value="ECO:0007669"/>
    <property type="project" value="InterPro"/>
</dbReference>
<dbReference type="InterPro" id="IPR000727">
    <property type="entry name" value="T_SNARE_dom"/>
</dbReference>
<dbReference type="EMBL" id="LR721774">
    <property type="protein sequence ID" value="VVV33005.1"/>
    <property type="molecule type" value="Genomic_DNA"/>
</dbReference>
<accession>A0A5K0UW61</accession>
<dbReference type="PROSITE" id="PS50192">
    <property type="entry name" value="T_SNARE"/>
    <property type="match status" value="1"/>
</dbReference>
<evidence type="ECO:0000256" key="7">
    <source>
        <dbReference type="SAM" id="Phobius"/>
    </source>
</evidence>
<comment type="similarity">
    <text evidence="1 4">Belongs to the syntaxin family.</text>
</comment>
<dbReference type="FunFam" id="1.20.5.110:FF:000008">
    <property type="entry name" value="Syntaxin 132"/>
    <property type="match status" value="1"/>
</dbReference>
<dbReference type="InterPro" id="IPR045242">
    <property type="entry name" value="Syntaxin"/>
</dbReference>
<keyword evidence="7" id="KW-1133">Transmembrane helix</keyword>
<name>A0A5K0UW61_9MAGN</name>
<evidence type="ECO:0000256" key="6">
    <source>
        <dbReference type="SAM" id="MobiDB-lite"/>
    </source>
</evidence>
<sequence length="318" mass="35173">MNDLISGSFKRSYTDLKRQAEHDLEFGGGVVGPAPGGGTASDDDGGADLDHFFQVVENVKEDMQSMEKLYRQLQAANEEAKRAHDAATIKDLRCRMDADVEKVLKLAQLIKAKITALEKSNAVHRNIPGCGPGSSADRTRTSVVGGLGRKLKDTMDDFQGLRVRMAAEYRETVERRFFTVTGKAPDEQTVERLIETGESENFLRQAIQQQGRGQIMDTISEIQERHDAVKEIERGLLDLHQIFLDMAALVEAQGQQLNDIERHVAHASSFVTNGVVQLETAREYQKSSRKWTCIAIALGAVVIVIIVIPVVASLRRSS</sequence>
<evidence type="ECO:0000256" key="1">
    <source>
        <dbReference type="ARBA" id="ARBA00009063"/>
    </source>
</evidence>
<feature type="transmembrane region" description="Helical" evidence="7">
    <location>
        <begin position="291"/>
        <end position="312"/>
    </location>
</feature>
<dbReference type="OrthoDB" id="10255013at2759"/>
<keyword evidence="7" id="KW-0472">Membrane</keyword>
<dbReference type="GO" id="GO:0005886">
    <property type="term" value="C:plasma membrane"/>
    <property type="evidence" value="ECO:0007669"/>
    <property type="project" value="TreeGrafter"/>
</dbReference>
<dbReference type="SMART" id="SM00503">
    <property type="entry name" value="SynN"/>
    <property type="match status" value="1"/>
</dbReference>
<dbReference type="PROSITE" id="PS00914">
    <property type="entry name" value="SYNTAXIN"/>
    <property type="match status" value="1"/>
</dbReference>
<evidence type="ECO:0000313" key="9">
    <source>
        <dbReference type="EMBL" id="VVV33005.1"/>
    </source>
</evidence>
<dbReference type="GO" id="GO:0006887">
    <property type="term" value="P:exocytosis"/>
    <property type="evidence" value="ECO:0007669"/>
    <property type="project" value="TreeGrafter"/>
</dbReference>
<dbReference type="FunFam" id="1.20.58.70:FF:000003">
    <property type="entry name" value="Qa-SNARE, Sso1/Syntaxin1-type, SYP12A-group"/>
    <property type="match status" value="1"/>
</dbReference>
<dbReference type="Gene3D" id="1.20.5.110">
    <property type="match status" value="1"/>
</dbReference>
<reference evidence="9" key="1">
    <citation type="submission" date="2019-09" db="EMBL/GenBank/DDBJ databases">
        <authorList>
            <person name="Zhang L."/>
        </authorList>
    </citation>
    <scope>NUCLEOTIDE SEQUENCE</scope>
</reference>
<dbReference type="Gene3D" id="1.20.58.70">
    <property type="match status" value="1"/>
</dbReference>
<feature type="region of interest" description="Disordered" evidence="6">
    <location>
        <begin position="25"/>
        <end position="45"/>
    </location>
</feature>
<dbReference type="InterPro" id="IPR010989">
    <property type="entry name" value="SNARE"/>
</dbReference>
<dbReference type="PANTHER" id="PTHR19957:SF314">
    <property type="entry name" value="SYNTAXIN-124-RELATED"/>
    <property type="match status" value="1"/>
</dbReference>
<dbReference type="Pfam" id="PF00804">
    <property type="entry name" value="Syntaxin"/>
    <property type="match status" value="1"/>
</dbReference>
<dbReference type="GO" id="GO:0000149">
    <property type="term" value="F:SNARE binding"/>
    <property type="evidence" value="ECO:0007669"/>
    <property type="project" value="TreeGrafter"/>
</dbReference>
<protein>
    <recommendedName>
        <fullName evidence="8">t-SNARE coiled-coil homology domain-containing protein</fullName>
    </recommendedName>
</protein>
<keyword evidence="5" id="KW-0175">Coiled coil</keyword>
<dbReference type="OMA" id="IEYHVTH"/>
<feature type="compositionally biased region" description="Gly residues" evidence="6">
    <location>
        <begin position="26"/>
        <end position="39"/>
    </location>
</feature>
<dbReference type="AlphaFoldDB" id="A0A5K0UW61"/>
<dbReference type="SUPFAM" id="SSF47661">
    <property type="entry name" value="t-snare proteins"/>
    <property type="match status" value="1"/>
</dbReference>